<organism evidence="1">
    <name type="scientific">marine sediment metagenome</name>
    <dbReference type="NCBI Taxonomy" id="412755"/>
    <lineage>
        <taxon>unclassified sequences</taxon>
        <taxon>metagenomes</taxon>
        <taxon>ecological metagenomes</taxon>
    </lineage>
</organism>
<evidence type="ECO:0000313" key="1">
    <source>
        <dbReference type="EMBL" id="KKN32330.1"/>
    </source>
</evidence>
<reference evidence="1" key="1">
    <citation type="journal article" date="2015" name="Nature">
        <title>Complex archaea that bridge the gap between prokaryotes and eukaryotes.</title>
        <authorList>
            <person name="Spang A."/>
            <person name="Saw J.H."/>
            <person name="Jorgensen S.L."/>
            <person name="Zaremba-Niedzwiedzka K."/>
            <person name="Martijn J."/>
            <person name="Lind A.E."/>
            <person name="van Eijk R."/>
            <person name="Schleper C."/>
            <person name="Guy L."/>
            <person name="Ettema T.J."/>
        </authorList>
    </citation>
    <scope>NUCLEOTIDE SEQUENCE</scope>
</reference>
<accession>A0A0F9PKK0</accession>
<protein>
    <submittedName>
        <fullName evidence="1">Uncharacterized protein</fullName>
    </submittedName>
</protein>
<sequence length="43" mass="5199">MVKEVRKEIQKRYDKVLKDLHTCTPSEKAGLKQLLKYYYNLLN</sequence>
<comment type="caution">
    <text evidence="1">The sequence shown here is derived from an EMBL/GenBank/DDBJ whole genome shotgun (WGS) entry which is preliminary data.</text>
</comment>
<dbReference type="EMBL" id="LAZR01002259">
    <property type="protein sequence ID" value="KKN32330.1"/>
    <property type="molecule type" value="Genomic_DNA"/>
</dbReference>
<dbReference type="AlphaFoldDB" id="A0A0F9PKK0"/>
<proteinExistence type="predicted"/>
<gene>
    <name evidence="1" type="ORF">LCGC14_0814790</name>
</gene>
<name>A0A0F9PKK0_9ZZZZ</name>